<dbReference type="InterPro" id="IPR025418">
    <property type="entry name" value="YrhC-like"/>
</dbReference>
<evidence type="ECO:0000256" key="1">
    <source>
        <dbReference type="SAM" id="Phobius"/>
    </source>
</evidence>
<evidence type="ECO:0000313" key="2">
    <source>
        <dbReference type="EMBL" id="MDQ0231555.1"/>
    </source>
</evidence>
<organism evidence="2 3">
    <name type="scientific">Metabacillus malikii</name>
    <dbReference type="NCBI Taxonomy" id="1504265"/>
    <lineage>
        <taxon>Bacteria</taxon>
        <taxon>Bacillati</taxon>
        <taxon>Bacillota</taxon>
        <taxon>Bacilli</taxon>
        <taxon>Bacillales</taxon>
        <taxon>Bacillaceae</taxon>
        <taxon>Metabacillus</taxon>
    </lineage>
</organism>
<protein>
    <recommendedName>
        <fullName evidence="4">YrhC-like protein</fullName>
    </recommendedName>
</protein>
<accession>A0ABT9ZHU8</accession>
<feature type="transmembrane region" description="Helical" evidence="1">
    <location>
        <begin position="44"/>
        <end position="61"/>
    </location>
</feature>
<dbReference type="EMBL" id="JAUSUD010000013">
    <property type="protein sequence ID" value="MDQ0231555.1"/>
    <property type="molecule type" value="Genomic_DNA"/>
</dbReference>
<dbReference type="Proteomes" id="UP001234495">
    <property type="component" value="Unassembled WGS sequence"/>
</dbReference>
<keyword evidence="1" id="KW-0472">Membrane</keyword>
<gene>
    <name evidence="2" type="ORF">J2S19_002838</name>
</gene>
<keyword evidence="1" id="KW-0812">Transmembrane</keyword>
<dbReference type="Pfam" id="PF14143">
    <property type="entry name" value="YrhC"/>
    <property type="match status" value="1"/>
</dbReference>
<comment type="caution">
    <text evidence="2">The sequence shown here is derived from an EMBL/GenBank/DDBJ whole genome shotgun (WGS) entry which is preliminary data.</text>
</comment>
<keyword evidence="1" id="KW-1133">Transmembrane helix</keyword>
<feature type="transmembrane region" description="Helical" evidence="1">
    <location>
        <begin position="12"/>
        <end position="32"/>
    </location>
</feature>
<reference evidence="2 3" key="1">
    <citation type="submission" date="2023-07" db="EMBL/GenBank/DDBJ databases">
        <title>Genomic Encyclopedia of Type Strains, Phase IV (KMG-IV): sequencing the most valuable type-strain genomes for metagenomic binning, comparative biology and taxonomic classification.</title>
        <authorList>
            <person name="Goeker M."/>
        </authorList>
    </citation>
    <scope>NUCLEOTIDE SEQUENCE [LARGE SCALE GENOMIC DNA]</scope>
    <source>
        <strain evidence="2 3">DSM 29005</strain>
    </source>
</reference>
<evidence type="ECO:0008006" key="4">
    <source>
        <dbReference type="Google" id="ProtNLM"/>
    </source>
</evidence>
<keyword evidence="3" id="KW-1185">Reference proteome</keyword>
<name>A0ABT9ZHU8_9BACI</name>
<dbReference type="RefSeq" id="WP_307342710.1">
    <property type="nucleotide sequence ID" value="NZ_JAUSUD010000013.1"/>
</dbReference>
<proteinExistence type="predicted"/>
<sequence length="76" mass="8838">MEKKKLHGLMIDFKNYAIILLAVSTFLYIGVVIPDQGKSELYDIILMVSTIALLVISFLCFKRSLFYKKQYDNIEE</sequence>
<evidence type="ECO:0000313" key="3">
    <source>
        <dbReference type="Proteomes" id="UP001234495"/>
    </source>
</evidence>